<gene>
    <name evidence="1" type="ORF">HMPREF9710_04917</name>
</gene>
<dbReference type="EMBL" id="AGZI01000063">
    <property type="protein sequence ID" value="EKU79721.1"/>
    <property type="molecule type" value="Genomic_DNA"/>
</dbReference>
<dbReference type="RefSeq" id="WP_005671009.1">
    <property type="nucleotide sequence ID" value="NZ_JH992926.1"/>
</dbReference>
<accession>K9D8Y9</accession>
<reference evidence="1 2" key="1">
    <citation type="submission" date="2012-09" db="EMBL/GenBank/DDBJ databases">
        <title>The Genome Sequence of Massilia timonae CCUG 45783.</title>
        <authorList>
            <consortium name="The Broad Institute Genome Sequencing Platform"/>
            <person name="Earl A."/>
            <person name="Ward D."/>
            <person name="Feldgarden M."/>
            <person name="Gevers D."/>
            <person name="Huys G."/>
            <person name="Walker B."/>
            <person name="Young S.K."/>
            <person name="Zeng Q."/>
            <person name="Gargeya S."/>
            <person name="Fitzgerald M."/>
            <person name="Haas B."/>
            <person name="Abouelleil A."/>
            <person name="Alvarado L."/>
            <person name="Arachchi H.M."/>
            <person name="Berlin A.M."/>
            <person name="Chapman S.B."/>
            <person name="Goldberg J."/>
            <person name="Griggs A."/>
            <person name="Gujja S."/>
            <person name="Hansen M."/>
            <person name="Howarth C."/>
            <person name="Imamovic A."/>
            <person name="Larimer J."/>
            <person name="McCowen C."/>
            <person name="Montmayeur A."/>
            <person name="Murphy C."/>
            <person name="Neiman D."/>
            <person name="Pearson M."/>
            <person name="Priest M."/>
            <person name="Roberts A."/>
            <person name="Saif S."/>
            <person name="Shea T."/>
            <person name="Sisk P."/>
            <person name="Sykes S."/>
            <person name="Wortman J."/>
            <person name="Nusbaum C."/>
            <person name="Birren B."/>
        </authorList>
    </citation>
    <scope>NUCLEOTIDE SEQUENCE [LARGE SCALE GENOMIC DNA]</scope>
    <source>
        <strain evidence="1 2">CCUG 45783</strain>
    </source>
</reference>
<organism evidence="1 2">
    <name type="scientific">Massilia timonae CCUG 45783</name>
    <dbReference type="NCBI Taxonomy" id="883126"/>
    <lineage>
        <taxon>Bacteria</taxon>
        <taxon>Pseudomonadati</taxon>
        <taxon>Pseudomonadota</taxon>
        <taxon>Betaproteobacteria</taxon>
        <taxon>Burkholderiales</taxon>
        <taxon>Oxalobacteraceae</taxon>
        <taxon>Telluria group</taxon>
        <taxon>Massilia</taxon>
    </lineage>
</organism>
<comment type="caution">
    <text evidence="1">The sequence shown here is derived from an EMBL/GenBank/DDBJ whole genome shotgun (WGS) entry which is preliminary data.</text>
</comment>
<name>K9D8Y9_9BURK</name>
<dbReference type="AlphaFoldDB" id="K9D8Y9"/>
<keyword evidence="2" id="KW-1185">Reference proteome</keyword>
<dbReference type="HOGENOM" id="CLU_1884006_0_0_4"/>
<dbReference type="OrthoDB" id="6888753at2"/>
<protein>
    <recommendedName>
        <fullName evidence="3">LRAT domain-containing protein</fullName>
    </recommendedName>
</protein>
<dbReference type="Proteomes" id="UP000009874">
    <property type="component" value="Unassembled WGS sequence"/>
</dbReference>
<sequence length="148" mass="17142">MNQCPIKPFDFKMTRAVIVSGWGINFCGYTLLYTGGGWYFHVDGWNSRPWFMREEGYMRYLRENNKREIRRWIVNIPDPIGAHVKLVQLLAEKWQWGILPHNCVNFVEEVVQAGGSSAGMYFNCPSIHLVIHKSASLTTPAENPVYFQ</sequence>
<evidence type="ECO:0008006" key="3">
    <source>
        <dbReference type="Google" id="ProtNLM"/>
    </source>
</evidence>
<proteinExistence type="predicted"/>
<evidence type="ECO:0000313" key="1">
    <source>
        <dbReference type="EMBL" id="EKU79721.1"/>
    </source>
</evidence>
<evidence type="ECO:0000313" key="2">
    <source>
        <dbReference type="Proteomes" id="UP000009874"/>
    </source>
</evidence>